<dbReference type="GO" id="GO:0051539">
    <property type="term" value="F:4 iron, 4 sulfur cluster binding"/>
    <property type="evidence" value="ECO:0007669"/>
    <property type="project" value="UniProtKB-UniRule"/>
</dbReference>
<dbReference type="SUPFAM" id="SSF102114">
    <property type="entry name" value="Radical SAM enzymes"/>
    <property type="match status" value="1"/>
</dbReference>
<dbReference type="UniPathway" id="UPA00344"/>
<keyword evidence="8 12" id="KW-0342">GTP-binding</keyword>
<dbReference type="CDD" id="cd01335">
    <property type="entry name" value="Radical_SAM"/>
    <property type="match status" value="1"/>
</dbReference>
<evidence type="ECO:0000256" key="10">
    <source>
        <dbReference type="ARBA" id="ARBA00023239"/>
    </source>
</evidence>
<comment type="subunit">
    <text evidence="12">Monomer and homodimer.</text>
</comment>
<evidence type="ECO:0000256" key="2">
    <source>
        <dbReference type="ARBA" id="ARBA00022485"/>
    </source>
</evidence>
<keyword evidence="10 12" id="KW-0456">Lyase</keyword>
<dbReference type="Gene3D" id="3.20.20.70">
    <property type="entry name" value="Aldolase class I"/>
    <property type="match status" value="1"/>
</dbReference>
<dbReference type="AlphaFoldDB" id="A0A1U7M945"/>
<feature type="binding site" evidence="12">
    <location>
        <position position="189"/>
    </location>
    <ligand>
        <name>S-adenosyl-L-methionine</name>
        <dbReference type="ChEBI" id="CHEBI:59789"/>
    </ligand>
</feature>
<dbReference type="SMART" id="SM00729">
    <property type="entry name" value="Elp3"/>
    <property type="match status" value="1"/>
</dbReference>
<feature type="binding site" evidence="12">
    <location>
        <position position="155"/>
    </location>
    <ligand>
        <name>GTP</name>
        <dbReference type="ChEBI" id="CHEBI:37565"/>
    </ligand>
</feature>
<comment type="caution">
    <text evidence="14">The sequence shown here is derived from an EMBL/GenBank/DDBJ whole genome shotgun (WGS) entry which is preliminary data.</text>
</comment>
<comment type="function">
    <text evidence="12">Catalyzes the cyclization of GTP to (8S)-3',8-cyclo-7,8-dihydroguanosine 5'-triphosphate.</text>
</comment>
<dbReference type="SFLD" id="SFLDS00029">
    <property type="entry name" value="Radical_SAM"/>
    <property type="match status" value="1"/>
</dbReference>
<feature type="binding site" evidence="12">
    <location>
        <position position="20"/>
    </location>
    <ligand>
        <name>[4Fe-4S] cluster</name>
        <dbReference type="ChEBI" id="CHEBI:49883"/>
        <label>1</label>
        <note>4Fe-4S-S-AdoMet</note>
    </ligand>
</feature>
<dbReference type="PANTHER" id="PTHR22960:SF0">
    <property type="entry name" value="MOLYBDENUM COFACTOR BIOSYNTHESIS PROTEIN 1"/>
    <property type="match status" value="1"/>
</dbReference>
<keyword evidence="9 12" id="KW-0501">Molybdenum cofactor biosynthesis</keyword>
<dbReference type="InterPro" id="IPR013785">
    <property type="entry name" value="Aldolase_TIM"/>
</dbReference>
<dbReference type="InterPro" id="IPR006638">
    <property type="entry name" value="Elp3/MiaA/NifB-like_rSAM"/>
</dbReference>
<evidence type="ECO:0000256" key="6">
    <source>
        <dbReference type="ARBA" id="ARBA00023004"/>
    </source>
</evidence>
<protein>
    <recommendedName>
        <fullName evidence="1 12">GTP 3',8-cyclase</fullName>
        <ecNumber evidence="1 12">4.1.99.22</ecNumber>
    </recommendedName>
    <alternativeName>
        <fullName evidence="12">Molybdenum cofactor biosynthesis protein A</fullName>
    </alternativeName>
</protein>
<evidence type="ECO:0000256" key="7">
    <source>
        <dbReference type="ARBA" id="ARBA00023014"/>
    </source>
</evidence>
<dbReference type="InterPro" id="IPR040064">
    <property type="entry name" value="MoaA-like"/>
</dbReference>
<gene>
    <name evidence="12 14" type="primary">moaA</name>
    <name evidence="14" type="ORF">TICRE_02410</name>
</gene>
<sequence length="318" mass="35842">MKDSFGREINYLRVSLTDRCNLRCKYCMPQDGIDKFTHDDMLSLEEIYEIIKSFVSLGVDKIRFTGGEPLARKGIVELISKVSKLDGIKDIAMTTNGILLKKFAKDLKQAGLHRINVSLDTLDPHKYKEITRGGRLEDFLSGIEEAKRVGLTPIKINTVLIGGFNDCEIETLVNLTLDEKIDVRFIELMPIGEASAWAKDKFISNDIILEKVKTLIPIEREDPSSPAVYYKLPNALGKVGIINPISCKFCDNCNRVRLTSEGLLKLCLHSNKEIDLKKALRDGEDLKSFILKSVLKKEESHHLEDGEFLDKNMNQIGG</sequence>
<dbReference type="NCBIfam" id="TIGR02666">
    <property type="entry name" value="moaA"/>
    <property type="match status" value="1"/>
</dbReference>
<feature type="binding site" evidence="12">
    <location>
        <position position="67"/>
    </location>
    <ligand>
        <name>S-adenosyl-L-methionine</name>
        <dbReference type="ChEBI" id="CHEBI:59789"/>
    </ligand>
</feature>
<dbReference type="PROSITE" id="PS01305">
    <property type="entry name" value="MOAA_NIFB_PQQE"/>
    <property type="match status" value="1"/>
</dbReference>
<keyword evidence="4 12" id="KW-0479">Metal-binding</keyword>
<dbReference type="Pfam" id="PF06463">
    <property type="entry name" value="Mob_synth_C"/>
    <property type="match status" value="1"/>
</dbReference>
<keyword evidence="6 12" id="KW-0408">Iron</keyword>
<dbReference type="GO" id="GO:0046872">
    <property type="term" value="F:metal ion binding"/>
    <property type="evidence" value="ECO:0007669"/>
    <property type="project" value="UniProtKB-KW"/>
</dbReference>
<dbReference type="GO" id="GO:0006777">
    <property type="term" value="P:Mo-molybdopterin cofactor biosynthetic process"/>
    <property type="evidence" value="ECO:0007669"/>
    <property type="project" value="UniProtKB-UniRule"/>
</dbReference>
<feature type="binding site" evidence="12">
    <location>
        <position position="94"/>
    </location>
    <ligand>
        <name>GTP</name>
        <dbReference type="ChEBI" id="CHEBI:37565"/>
    </ligand>
</feature>
<feature type="binding site" evidence="12">
    <location>
        <position position="26"/>
    </location>
    <ligand>
        <name>S-adenosyl-L-methionine</name>
        <dbReference type="ChEBI" id="CHEBI:59789"/>
    </ligand>
</feature>
<keyword evidence="5 12" id="KW-0547">Nucleotide-binding</keyword>
<feature type="binding site" evidence="12">
    <location>
        <position position="267"/>
    </location>
    <ligand>
        <name>[4Fe-4S] cluster</name>
        <dbReference type="ChEBI" id="CHEBI:49883"/>
        <label>2</label>
        <note>4Fe-4S-substrate</note>
    </ligand>
</feature>
<feature type="binding site" evidence="12">
    <location>
        <position position="253"/>
    </location>
    <ligand>
        <name>[4Fe-4S] cluster</name>
        <dbReference type="ChEBI" id="CHEBI:49883"/>
        <label>2</label>
        <note>4Fe-4S-substrate</note>
    </ligand>
</feature>
<comment type="cofactor">
    <cofactor evidence="12">
        <name>[4Fe-4S] cluster</name>
        <dbReference type="ChEBI" id="CHEBI:49883"/>
    </cofactor>
    <text evidence="12">Binds 2 [4Fe-4S] clusters. Binds 1 [4Fe-4S] cluster coordinated with 3 cysteines and an exchangeable S-adenosyl-L-methionine and 1 [4Fe-4S] cluster coordinated with 3 cysteines and the GTP-derived substrate.</text>
</comment>
<dbReference type="SFLD" id="SFLDG01067">
    <property type="entry name" value="SPASM/twitch_domain_containing"/>
    <property type="match status" value="1"/>
</dbReference>
<comment type="catalytic activity">
    <reaction evidence="11 12">
        <text>GTP + AH2 + S-adenosyl-L-methionine = (8S)-3',8-cyclo-7,8-dihydroguanosine 5'-triphosphate + 5'-deoxyadenosine + L-methionine + A + H(+)</text>
        <dbReference type="Rhea" id="RHEA:49576"/>
        <dbReference type="ChEBI" id="CHEBI:13193"/>
        <dbReference type="ChEBI" id="CHEBI:15378"/>
        <dbReference type="ChEBI" id="CHEBI:17319"/>
        <dbReference type="ChEBI" id="CHEBI:17499"/>
        <dbReference type="ChEBI" id="CHEBI:37565"/>
        <dbReference type="ChEBI" id="CHEBI:57844"/>
        <dbReference type="ChEBI" id="CHEBI:59789"/>
        <dbReference type="ChEBI" id="CHEBI:131766"/>
        <dbReference type="EC" id="4.1.99.22"/>
    </reaction>
</comment>
<feature type="binding site" evidence="12">
    <location>
        <position position="13"/>
    </location>
    <ligand>
        <name>GTP</name>
        <dbReference type="ChEBI" id="CHEBI:37565"/>
    </ligand>
</feature>
<feature type="binding site" evidence="12">
    <location>
        <position position="24"/>
    </location>
    <ligand>
        <name>[4Fe-4S] cluster</name>
        <dbReference type="ChEBI" id="CHEBI:49883"/>
        <label>1</label>
        <note>4Fe-4S-S-AdoMet</note>
    </ligand>
</feature>
<comment type="similarity">
    <text evidence="12">Belongs to the radical SAM superfamily. MoaA family.</text>
</comment>
<dbReference type="NCBIfam" id="NF001199">
    <property type="entry name" value="PRK00164.2-1"/>
    <property type="match status" value="1"/>
</dbReference>
<dbReference type="GO" id="GO:0061798">
    <property type="term" value="F:GTP 3',8'-cyclase activity"/>
    <property type="evidence" value="ECO:0007669"/>
    <property type="project" value="UniProtKB-UniRule"/>
</dbReference>
<comment type="pathway">
    <text evidence="12">Cofactor biosynthesis; molybdopterin biosynthesis.</text>
</comment>
<dbReference type="GO" id="GO:1904047">
    <property type="term" value="F:S-adenosyl-L-methionine binding"/>
    <property type="evidence" value="ECO:0007669"/>
    <property type="project" value="UniProtKB-UniRule"/>
</dbReference>
<keyword evidence="2 12" id="KW-0004">4Fe-4S</keyword>
<dbReference type="GO" id="GO:0005525">
    <property type="term" value="F:GTP binding"/>
    <property type="evidence" value="ECO:0007669"/>
    <property type="project" value="UniProtKB-UniRule"/>
</dbReference>
<evidence type="ECO:0000256" key="12">
    <source>
        <dbReference type="HAMAP-Rule" id="MF_01225"/>
    </source>
</evidence>
<name>A0A1U7M945_TISCR</name>
<feature type="binding site" evidence="12">
    <location>
        <position position="118"/>
    </location>
    <ligand>
        <name>S-adenosyl-L-methionine</name>
        <dbReference type="ChEBI" id="CHEBI:59789"/>
    </ligand>
</feature>
<dbReference type="HAMAP" id="MF_01225_B">
    <property type="entry name" value="MoaA_B"/>
    <property type="match status" value="1"/>
</dbReference>
<proteinExistence type="inferred from homology"/>
<dbReference type="InterPro" id="IPR058240">
    <property type="entry name" value="rSAM_sf"/>
</dbReference>
<dbReference type="EMBL" id="LTDM01000003">
    <property type="protein sequence ID" value="OLS03728.1"/>
    <property type="molecule type" value="Genomic_DNA"/>
</dbReference>
<dbReference type="InterPro" id="IPR013483">
    <property type="entry name" value="MoaA"/>
</dbReference>
<dbReference type="PANTHER" id="PTHR22960">
    <property type="entry name" value="MOLYBDOPTERIN COFACTOR SYNTHESIS PROTEIN A"/>
    <property type="match status" value="1"/>
</dbReference>
<dbReference type="InterPro" id="IPR050105">
    <property type="entry name" value="MoCo_biosynth_MoaA/MoaC"/>
</dbReference>
<dbReference type="SFLD" id="SFLDG01383">
    <property type="entry name" value="cyclic_pyranopterin_phosphate"/>
    <property type="match status" value="1"/>
</dbReference>
<evidence type="ECO:0000256" key="1">
    <source>
        <dbReference type="ARBA" id="ARBA00012167"/>
    </source>
</evidence>
<evidence type="ECO:0000259" key="13">
    <source>
        <dbReference type="PROSITE" id="PS51918"/>
    </source>
</evidence>
<feature type="domain" description="Radical SAM core" evidence="13">
    <location>
        <begin position="4"/>
        <end position="227"/>
    </location>
</feature>
<feature type="binding site" evidence="12">
    <location>
        <begin position="255"/>
        <end position="257"/>
    </location>
    <ligand>
        <name>GTP</name>
        <dbReference type="ChEBI" id="CHEBI:37565"/>
    </ligand>
</feature>
<dbReference type="GO" id="GO:0061799">
    <property type="term" value="F:cyclic pyranopterin monophosphate synthase activity"/>
    <property type="evidence" value="ECO:0007669"/>
    <property type="project" value="TreeGrafter"/>
</dbReference>
<keyword evidence="3 12" id="KW-0949">S-adenosyl-L-methionine</keyword>
<dbReference type="OrthoDB" id="9763993at2"/>
<dbReference type="Pfam" id="PF04055">
    <property type="entry name" value="Radical_SAM"/>
    <property type="match status" value="1"/>
</dbReference>
<dbReference type="InterPro" id="IPR010505">
    <property type="entry name" value="MoaA_twitch"/>
</dbReference>
<evidence type="ECO:0000256" key="8">
    <source>
        <dbReference type="ARBA" id="ARBA00023134"/>
    </source>
</evidence>
<feature type="binding site" evidence="12">
    <location>
        <position position="27"/>
    </location>
    <ligand>
        <name>[4Fe-4S] cluster</name>
        <dbReference type="ChEBI" id="CHEBI:49883"/>
        <label>1</label>
        <note>4Fe-4S-S-AdoMet</note>
    </ligand>
</feature>
<evidence type="ECO:0000256" key="4">
    <source>
        <dbReference type="ARBA" id="ARBA00022723"/>
    </source>
</evidence>
<accession>A0A1U7M945</accession>
<feature type="binding site" evidence="12">
    <location>
        <position position="63"/>
    </location>
    <ligand>
        <name>GTP</name>
        <dbReference type="ChEBI" id="CHEBI:37565"/>
    </ligand>
</feature>
<keyword evidence="7 12" id="KW-0411">Iron-sulfur</keyword>
<evidence type="ECO:0000256" key="5">
    <source>
        <dbReference type="ARBA" id="ARBA00022741"/>
    </source>
</evidence>
<evidence type="ECO:0000256" key="3">
    <source>
        <dbReference type="ARBA" id="ARBA00022691"/>
    </source>
</evidence>
<evidence type="ECO:0000313" key="15">
    <source>
        <dbReference type="Proteomes" id="UP000186112"/>
    </source>
</evidence>
<dbReference type="InterPro" id="IPR000385">
    <property type="entry name" value="MoaA_NifB_PqqE_Fe-S-bd_CS"/>
</dbReference>
<dbReference type="EC" id="4.1.99.22" evidence="1 12"/>
<evidence type="ECO:0000256" key="11">
    <source>
        <dbReference type="ARBA" id="ARBA00048697"/>
    </source>
</evidence>
<feature type="binding site" evidence="12">
    <location>
        <position position="250"/>
    </location>
    <ligand>
        <name>[4Fe-4S] cluster</name>
        <dbReference type="ChEBI" id="CHEBI:49883"/>
        <label>2</label>
        <note>4Fe-4S-substrate</note>
    </ligand>
</feature>
<organism evidence="14 15">
    <name type="scientific">Tissierella creatinophila DSM 6911</name>
    <dbReference type="NCBI Taxonomy" id="1123403"/>
    <lineage>
        <taxon>Bacteria</taxon>
        <taxon>Bacillati</taxon>
        <taxon>Bacillota</taxon>
        <taxon>Tissierellia</taxon>
        <taxon>Tissierellales</taxon>
        <taxon>Tissierellaceae</taxon>
        <taxon>Tissierella</taxon>
    </lineage>
</organism>
<evidence type="ECO:0000256" key="9">
    <source>
        <dbReference type="ARBA" id="ARBA00023150"/>
    </source>
</evidence>
<dbReference type="CDD" id="cd21117">
    <property type="entry name" value="Twitch_MoaA"/>
    <property type="match status" value="1"/>
</dbReference>
<dbReference type="InterPro" id="IPR007197">
    <property type="entry name" value="rSAM"/>
</dbReference>
<dbReference type="SFLD" id="SFLDG01386">
    <property type="entry name" value="main_SPASM_domain-containing"/>
    <property type="match status" value="1"/>
</dbReference>
<keyword evidence="15" id="KW-1185">Reference proteome</keyword>
<reference evidence="14 15" key="1">
    <citation type="submission" date="2016-02" db="EMBL/GenBank/DDBJ databases">
        <title>Genome sequence of Tissierella creatinophila DSM 6911.</title>
        <authorList>
            <person name="Poehlein A."/>
            <person name="Daniel R."/>
        </authorList>
    </citation>
    <scope>NUCLEOTIDE SEQUENCE [LARGE SCALE GENOMIC DNA]</scope>
    <source>
        <strain evidence="14 15">DSM 6911</strain>
    </source>
</reference>
<dbReference type="PROSITE" id="PS51918">
    <property type="entry name" value="RADICAL_SAM"/>
    <property type="match status" value="1"/>
</dbReference>
<dbReference type="RefSeq" id="WP_075724300.1">
    <property type="nucleotide sequence ID" value="NZ_LTDM01000003.1"/>
</dbReference>
<evidence type="ECO:0000313" key="14">
    <source>
        <dbReference type="EMBL" id="OLS03728.1"/>
    </source>
</evidence>
<dbReference type="Proteomes" id="UP000186112">
    <property type="component" value="Unassembled WGS sequence"/>
</dbReference>